<sequence length="106" mass="12210">MHERTKDFFENKIGAPTKDFFENKIGAPTKDFFENKLPEHTKDFFENKIGAPIKESFENLGHKRPVNWRYISSPQRMNNDSVADVATETVDMENHDGGNTVGEMFV</sequence>
<evidence type="ECO:0000313" key="1">
    <source>
        <dbReference type="EMBL" id="GFE54158.1"/>
    </source>
</evidence>
<proteinExistence type="predicted"/>
<name>A0A9W5TAA6_BABOV</name>
<dbReference type="Proteomes" id="UP001057455">
    <property type="component" value="Unassembled WGS sequence"/>
</dbReference>
<evidence type="ECO:0000313" key="2">
    <source>
        <dbReference type="Proteomes" id="UP001057455"/>
    </source>
</evidence>
<dbReference type="EMBL" id="BLIY01000010">
    <property type="protein sequence ID" value="GFE54158.1"/>
    <property type="molecule type" value="Genomic_DNA"/>
</dbReference>
<dbReference type="AlphaFoldDB" id="A0A9W5TAA6"/>
<accession>A0A9W5TAA6</accession>
<organism evidence="1 2">
    <name type="scientific">Babesia ovis</name>
    <dbReference type="NCBI Taxonomy" id="5869"/>
    <lineage>
        <taxon>Eukaryota</taxon>
        <taxon>Sar</taxon>
        <taxon>Alveolata</taxon>
        <taxon>Apicomplexa</taxon>
        <taxon>Aconoidasida</taxon>
        <taxon>Piroplasmida</taxon>
        <taxon>Babesiidae</taxon>
        <taxon>Babesia</taxon>
    </lineage>
</organism>
<reference evidence="1" key="1">
    <citation type="submission" date="2019-12" db="EMBL/GenBank/DDBJ databases">
        <title>Genome sequence of Babesia ovis.</title>
        <authorList>
            <person name="Yamagishi J."/>
            <person name="Sevinc F."/>
            <person name="Xuan X."/>
        </authorList>
    </citation>
    <scope>NUCLEOTIDE SEQUENCE</scope>
    <source>
        <strain evidence="1">Selcuk</strain>
    </source>
</reference>
<protein>
    <submittedName>
        <fullName evidence="1">Rhoptry associated protein 1, putative</fullName>
    </submittedName>
</protein>
<keyword evidence="2" id="KW-1185">Reference proteome</keyword>
<gene>
    <name evidence="1" type="ORF">BaOVIS_015620</name>
</gene>
<comment type="caution">
    <text evidence="1">The sequence shown here is derived from an EMBL/GenBank/DDBJ whole genome shotgun (WGS) entry which is preliminary data.</text>
</comment>